<protein>
    <submittedName>
        <fullName evidence="2">VOC family protein</fullName>
    </submittedName>
</protein>
<dbReference type="PANTHER" id="PTHR21366">
    <property type="entry name" value="GLYOXALASE FAMILY PROTEIN"/>
    <property type="match status" value="1"/>
</dbReference>
<reference evidence="2 3" key="1">
    <citation type="submission" date="2022-10" db="EMBL/GenBank/DDBJ databases">
        <title>Pararhodobacter sp. nov., isolated from marine algae.</title>
        <authorList>
            <person name="Choi B.J."/>
            <person name="Kim J.M."/>
            <person name="Lee J.K."/>
            <person name="Choi D.G."/>
            <person name="Jeon C.O."/>
        </authorList>
    </citation>
    <scope>NUCLEOTIDE SEQUENCE [LARGE SCALE GENOMIC DNA]</scope>
    <source>
        <strain evidence="2 3">ZQ420</strain>
    </source>
</reference>
<dbReference type="Pfam" id="PF00903">
    <property type="entry name" value="Glyoxalase"/>
    <property type="match status" value="1"/>
</dbReference>
<keyword evidence="3" id="KW-1185">Reference proteome</keyword>
<dbReference type="InterPro" id="IPR029068">
    <property type="entry name" value="Glyas_Bleomycin-R_OHBP_Dase"/>
</dbReference>
<sequence length="139" mass="14838">MRPTLDRVLETAVYVDDLDTAEAFYAGVLGLEVVLKTPGQHVFFRCGGTIVLTFLPGVTRAQAGKGPLPVPPHGAEGAGHICFAAQGPALDHWVSHLRAAGVAIEADFHWPNGARSIYVRDPAGNSVEFAEPKLWEIPA</sequence>
<dbReference type="InterPro" id="IPR050383">
    <property type="entry name" value="GlyoxalaseI/FosfomycinResist"/>
</dbReference>
<dbReference type="RefSeq" id="WP_264506488.1">
    <property type="nucleotide sequence ID" value="NZ_JAPDFL010000001.1"/>
</dbReference>
<proteinExistence type="predicted"/>
<dbReference type="Proteomes" id="UP001208938">
    <property type="component" value="Unassembled WGS sequence"/>
</dbReference>
<evidence type="ECO:0000259" key="1">
    <source>
        <dbReference type="PROSITE" id="PS51819"/>
    </source>
</evidence>
<dbReference type="InterPro" id="IPR004360">
    <property type="entry name" value="Glyas_Fos-R_dOase_dom"/>
</dbReference>
<organism evidence="2 3">
    <name type="scientific">Pararhodobacter zhoushanensis</name>
    <dbReference type="NCBI Taxonomy" id="2479545"/>
    <lineage>
        <taxon>Bacteria</taxon>
        <taxon>Pseudomonadati</taxon>
        <taxon>Pseudomonadota</taxon>
        <taxon>Alphaproteobacteria</taxon>
        <taxon>Rhodobacterales</taxon>
        <taxon>Paracoccaceae</taxon>
        <taxon>Pararhodobacter</taxon>
    </lineage>
</organism>
<dbReference type="EMBL" id="JAPDFL010000001">
    <property type="protein sequence ID" value="MCW1933598.1"/>
    <property type="molecule type" value="Genomic_DNA"/>
</dbReference>
<evidence type="ECO:0000313" key="3">
    <source>
        <dbReference type="Proteomes" id="UP001208938"/>
    </source>
</evidence>
<evidence type="ECO:0000313" key="2">
    <source>
        <dbReference type="EMBL" id="MCW1933598.1"/>
    </source>
</evidence>
<dbReference type="Gene3D" id="3.10.180.10">
    <property type="entry name" value="2,3-Dihydroxybiphenyl 1,2-Dioxygenase, domain 1"/>
    <property type="match status" value="1"/>
</dbReference>
<dbReference type="PANTHER" id="PTHR21366:SF22">
    <property type="entry name" value="VOC DOMAIN-CONTAINING PROTEIN"/>
    <property type="match status" value="1"/>
</dbReference>
<gene>
    <name evidence="2" type="ORF">OKW52_15370</name>
</gene>
<name>A0ABT3H1L5_9RHOB</name>
<comment type="caution">
    <text evidence="2">The sequence shown here is derived from an EMBL/GenBank/DDBJ whole genome shotgun (WGS) entry which is preliminary data.</text>
</comment>
<dbReference type="PROSITE" id="PS51819">
    <property type="entry name" value="VOC"/>
    <property type="match status" value="1"/>
</dbReference>
<dbReference type="SUPFAM" id="SSF54593">
    <property type="entry name" value="Glyoxalase/Bleomycin resistance protein/Dihydroxybiphenyl dioxygenase"/>
    <property type="match status" value="1"/>
</dbReference>
<feature type="domain" description="VOC" evidence="1">
    <location>
        <begin position="7"/>
        <end position="132"/>
    </location>
</feature>
<accession>A0ABT3H1L5</accession>
<dbReference type="InterPro" id="IPR037523">
    <property type="entry name" value="VOC_core"/>
</dbReference>